<comment type="caution">
    <text evidence="10">The sequence shown here is derived from an EMBL/GenBank/DDBJ whole genome shotgun (WGS) entry which is preliminary data.</text>
</comment>
<evidence type="ECO:0000259" key="9">
    <source>
        <dbReference type="Pfam" id="PF08323"/>
    </source>
</evidence>
<feature type="binding site" evidence="7">
    <location>
        <position position="20"/>
    </location>
    <ligand>
        <name>ADP-alpha-D-glucose</name>
        <dbReference type="ChEBI" id="CHEBI:57498"/>
    </ligand>
</feature>
<dbReference type="UniPathway" id="UPA00164"/>
<dbReference type="PANTHER" id="PTHR45825">
    <property type="entry name" value="GRANULE-BOUND STARCH SYNTHASE 1, CHLOROPLASTIC/AMYLOPLASTIC"/>
    <property type="match status" value="1"/>
</dbReference>
<dbReference type="EMBL" id="LSCV01000002">
    <property type="protein sequence ID" value="KXB42529.1"/>
    <property type="molecule type" value="Genomic_DNA"/>
</dbReference>
<keyword evidence="6 7" id="KW-0320">Glycogen biosynthesis</keyword>
<comment type="similarity">
    <text evidence="3 7">Belongs to the glycosyltransferase 1 family. Bacterial/plant glycogen synthase subfamily.</text>
</comment>
<dbReference type="AlphaFoldDB" id="A0A133YH77"/>
<evidence type="ECO:0000313" key="11">
    <source>
        <dbReference type="Proteomes" id="UP000070080"/>
    </source>
</evidence>
<dbReference type="Proteomes" id="UP000070080">
    <property type="component" value="Unassembled WGS sequence"/>
</dbReference>
<dbReference type="NCBIfam" id="TIGR02095">
    <property type="entry name" value="glgA"/>
    <property type="match status" value="1"/>
</dbReference>
<dbReference type="InterPro" id="IPR013534">
    <property type="entry name" value="Starch_synth_cat_dom"/>
</dbReference>
<gene>
    <name evidence="7" type="primary">glgA</name>
    <name evidence="10" type="ORF">HMPREF1872_00212</name>
</gene>
<dbReference type="PATRIC" id="fig|1497955.3.peg.200"/>
<keyword evidence="5 7" id="KW-0808">Transferase</keyword>
<protein>
    <recommendedName>
        <fullName evidence="7">Glycogen synthase</fullName>
        <ecNumber evidence="7">2.4.1.21</ecNumber>
    </recommendedName>
    <alternativeName>
        <fullName evidence="7">Starch [bacterial glycogen] synthase</fullName>
    </alternativeName>
</protein>
<accession>A0A133YH77</accession>
<sequence>MNDKQMKVLLVASEATPFVKTGGLADVVGALPKELKKLGVDARVIMPLYKCIKQKYGDELEFIRWSMLRMGWRSLYAGLFRYNYEGVEYYFVDNEYYFNYDEIYKDYEFDIERFCFFQRAVLEALGQAMNFCPNLIHCNDWQAGLIPVLLQAQYQKYGYFKDVKTLLTIHNLRFQGYCSYEKMADLTGLDNSYLNDYGVLKDGWANFLKAGIVYADKITTVSKTYANEIRYDFYGEHLEQVINYYSNKLMGITNGIDESKFDPATDPNICPNYDVATYKEGKAKNKLAVQKLFGLQQDRDVPLLAMVSRLTDQKGLDLLNYIAEELVQTEDCQVVILGTGEAHYEESLRYFADKYPKRFKACLKFDLALSNKLYAASDFFLMPSIFEPCGISQMIAMHYGSLPIARETGGLCDTITPYNKYTHTGTGFTFANINANEFLDVIRRALAVYRASLNNENQDLNCLIKQAMIADFSWQKASLAYRDLYESMLQ</sequence>
<evidence type="ECO:0000256" key="2">
    <source>
        <dbReference type="ARBA" id="ARBA00002764"/>
    </source>
</evidence>
<evidence type="ECO:0000256" key="3">
    <source>
        <dbReference type="ARBA" id="ARBA00010281"/>
    </source>
</evidence>
<keyword evidence="4 7" id="KW-0328">Glycosyltransferase</keyword>
<reference evidence="11" key="1">
    <citation type="submission" date="2016-01" db="EMBL/GenBank/DDBJ databases">
        <authorList>
            <person name="Mitreva M."/>
            <person name="Pepin K.H."/>
            <person name="Mihindukulasuriya K.A."/>
            <person name="Fulton R."/>
            <person name="Fronick C."/>
            <person name="O'Laughlin M."/>
            <person name="Miner T."/>
            <person name="Herter B."/>
            <person name="Rosa B.A."/>
            <person name="Cordes M."/>
            <person name="Tomlinson C."/>
            <person name="Wollam A."/>
            <person name="Palsikar V.B."/>
            <person name="Mardis E.R."/>
            <person name="Wilson R.K."/>
        </authorList>
    </citation>
    <scope>NUCLEOTIDE SEQUENCE [LARGE SCALE GENOMIC DNA]</scope>
    <source>
        <strain evidence="11">KA00274</strain>
    </source>
</reference>
<dbReference type="NCBIfam" id="NF001898">
    <property type="entry name" value="PRK00654.1-1"/>
    <property type="match status" value="1"/>
</dbReference>
<comment type="function">
    <text evidence="2 7">Synthesizes alpha-1,4-glucan chains using ADP-glucose.</text>
</comment>
<evidence type="ECO:0000256" key="5">
    <source>
        <dbReference type="ARBA" id="ARBA00022679"/>
    </source>
</evidence>
<name>A0A133YH77_9FIRM</name>
<dbReference type="GO" id="GO:0009011">
    <property type="term" value="F:alpha-1,4-glucan glucosyltransferase (ADP-glucose donor) activity"/>
    <property type="evidence" value="ECO:0007669"/>
    <property type="project" value="UniProtKB-UniRule"/>
</dbReference>
<dbReference type="GO" id="GO:0005978">
    <property type="term" value="P:glycogen biosynthetic process"/>
    <property type="evidence" value="ECO:0007669"/>
    <property type="project" value="UniProtKB-UniRule"/>
</dbReference>
<comment type="catalytic activity">
    <reaction evidence="1 7">
        <text>[(1-&gt;4)-alpha-D-glucosyl](n) + ADP-alpha-D-glucose = [(1-&gt;4)-alpha-D-glucosyl](n+1) + ADP + H(+)</text>
        <dbReference type="Rhea" id="RHEA:18189"/>
        <dbReference type="Rhea" id="RHEA-COMP:9584"/>
        <dbReference type="Rhea" id="RHEA-COMP:9587"/>
        <dbReference type="ChEBI" id="CHEBI:15378"/>
        <dbReference type="ChEBI" id="CHEBI:15444"/>
        <dbReference type="ChEBI" id="CHEBI:57498"/>
        <dbReference type="ChEBI" id="CHEBI:456216"/>
        <dbReference type="EC" id="2.4.1.21"/>
    </reaction>
</comment>
<evidence type="ECO:0000256" key="7">
    <source>
        <dbReference type="HAMAP-Rule" id="MF_00484"/>
    </source>
</evidence>
<evidence type="ECO:0000256" key="6">
    <source>
        <dbReference type="ARBA" id="ARBA00023056"/>
    </source>
</evidence>
<dbReference type="STRING" id="1497955.HMPREF1872_00212"/>
<evidence type="ECO:0000313" key="10">
    <source>
        <dbReference type="EMBL" id="KXB42529.1"/>
    </source>
</evidence>
<dbReference type="CDD" id="cd03791">
    <property type="entry name" value="GT5_Glycogen_synthase_DULL1-like"/>
    <property type="match status" value="1"/>
</dbReference>
<dbReference type="InterPro" id="IPR011835">
    <property type="entry name" value="GS/SS"/>
</dbReference>
<dbReference type="RefSeq" id="WP_315574081.1">
    <property type="nucleotide sequence ID" value="NZ_CP118869.1"/>
</dbReference>
<dbReference type="SUPFAM" id="SSF53756">
    <property type="entry name" value="UDP-Glycosyltransferase/glycogen phosphorylase"/>
    <property type="match status" value="1"/>
</dbReference>
<feature type="domain" description="Starch synthase catalytic" evidence="9">
    <location>
        <begin position="7"/>
        <end position="243"/>
    </location>
</feature>
<keyword evidence="11" id="KW-1185">Reference proteome</keyword>
<evidence type="ECO:0000259" key="8">
    <source>
        <dbReference type="Pfam" id="PF00534"/>
    </source>
</evidence>
<dbReference type="HAMAP" id="MF_00484">
    <property type="entry name" value="Glycogen_synth"/>
    <property type="match status" value="1"/>
</dbReference>
<dbReference type="EC" id="2.4.1.21" evidence="7"/>
<evidence type="ECO:0000256" key="1">
    <source>
        <dbReference type="ARBA" id="ARBA00001478"/>
    </source>
</evidence>
<dbReference type="Gene3D" id="3.40.50.2000">
    <property type="entry name" value="Glycogen Phosphorylase B"/>
    <property type="match status" value="2"/>
</dbReference>
<comment type="pathway">
    <text evidence="7">Glycan biosynthesis; glycogen biosynthesis.</text>
</comment>
<dbReference type="Pfam" id="PF00534">
    <property type="entry name" value="Glycos_transf_1"/>
    <property type="match status" value="1"/>
</dbReference>
<feature type="domain" description="Glycosyl transferase family 1" evidence="8">
    <location>
        <begin position="297"/>
        <end position="447"/>
    </location>
</feature>
<dbReference type="InterPro" id="IPR001296">
    <property type="entry name" value="Glyco_trans_1"/>
</dbReference>
<evidence type="ECO:0000256" key="4">
    <source>
        <dbReference type="ARBA" id="ARBA00022676"/>
    </source>
</evidence>
<proteinExistence type="inferred from homology"/>
<dbReference type="PANTHER" id="PTHR45825:SF11">
    <property type="entry name" value="ALPHA AMYLASE DOMAIN-CONTAINING PROTEIN"/>
    <property type="match status" value="1"/>
</dbReference>
<dbReference type="GO" id="GO:0004373">
    <property type="term" value="F:alpha-1,4-glucan glucosyltransferase (UDP-glucose donor) activity"/>
    <property type="evidence" value="ECO:0007669"/>
    <property type="project" value="InterPro"/>
</dbReference>
<organism evidence="10 11">
    <name type="scientific">Amygdalobacter nucleatus</name>
    <dbReference type="NCBI Taxonomy" id="3029274"/>
    <lineage>
        <taxon>Bacteria</taxon>
        <taxon>Bacillati</taxon>
        <taxon>Bacillota</taxon>
        <taxon>Clostridia</taxon>
        <taxon>Eubacteriales</taxon>
        <taxon>Oscillospiraceae</taxon>
        <taxon>Amygdalobacter</taxon>
    </lineage>
</organism>
<dbReference type="Pfam" id="PF08323">
    <property type="entry name" value="Glyco_transf_5"/>
    <property type="match status" value="1"/>
</dbReference>